<dbReference type="InterPro" id="IPR027417">
    <property type="entry name" value="P-loop_NTPase"/>
</dbReference>
<evidence type="ECO:0000313" key="3">
    <source>
        <dbReference type="Proteomes" id="UP000247892"/>
    </source>
</evidence>
<dbReference type="GO" id="GO:0016887">
    <property type="term" value="F:ATP hydrolysis activity"/>
    <property type="evidence" value="ECO:0007669"/>
    <property type="project" value="InterPro"/>
</dbReference>
<dbReference type="InterPro" id="IPR049945">
    <property type="entry name" value="AAA_22"/>
</dbReference>
<dbReference type="SMART" id="SM00421">
    <property type="entry name" value="HTH_LUXR"/>
    <property type="match status" value="1"/>
</dbReference>
<dbReference type="EMBL" id="MASU01000022">
    <property type="protein sequence ID" value="PXY18301.1"/>
    <property type="molecule type" value="Genomic_DNA"/>
</dbReference>
<dbReference type="GO" id="GO:0006355">
    <property type="term" value="P:regulation of DNA-templated transcription"/>
    <property type="evidence" value="ECO:0007669"/>
    <property type="project" value="InterPro"/>
</dbReference>
<dbReference type="Pfam" id="PF13401">
    <property type="entry name" value="AAA_22"/>
    <property type="match status" value="1"/>
</dbReference>
<dbReference type="InterPro" id="IPR059106">
    <property type="entry name" value="WHD_MalT"/>
</dbReference>
<name>A0A318LMU8_9PSEU</name>
<dbReference type="AlphaFoldDB" id="A0A318LMU8"/>
<dbReference type="Proteomes" id="UP000247892">
    <property type="component" value="Unassembled WGS sequence"/>
</dbReference>
<dbReference type="InterPro" id="IPR036388">
    <property type="entry name" value="WH-like_DNA-bd_sf"/>
</dbReference>
<protein>
    <recommendedName>
        <fullName evidence="1">HTH luxR-type domain-containing protein</fullName>
    </recommendedName>
</protein>
<dbReference type="InterPro" id="IPR000792">
    <property type="entry name" value="Tscrpt_reg_LuxR_C"/>
</dbReference>
<feature type="domain" description="HTH luxR-type" evidence="1">
    <location>
        <begin position="763"/>
        <end position="829"/>
    </location>
</feature>
<dbReference type="SUPFAM" id="SSF46894">
    <property type="entry name" value="C-terminal effector domain of the bipartite response regulators"/>
    <property type="match status" value="1"/>
</dbReference>
<proteinExistence type="predicted"/>
<dbReference type="Gene3D" id="1.25.40.10">
    <property type="entry name" value="Tetratricopeptide repeat domain"/>
    <property type="match status" value="1"/>
</dbReference>
<evidence type="ECO:0000259" key="1">
    <source>
        <dbReference type="PROSITE" id="PS50043"/>
    </source>
</evidence>
<gene>
    <name evidence="2" type="ORF">BA062_35780</name>
</gene>
<dbReference type="GO" id="GO:0003677">
    <property type="term" value="F:DNA binding"/>
    <property type="evidence" value="ECO:0007669"/>
    <property type="project" value="InterPro"/>
</dbReference>
<reference evidence="2 3" key="1">
    <citation type="submission" date="2016-07" db="EMBL/GenBank/DDBJ databases">
        <title>Draft genome sequence of Prauserella sp. YIM 121212, isolated from alkaline soil.</title>
        <authorList>
            <person name="Ruckert C."/>
            <person name="Albersmeier A."/>
            <person name="Jiang C.-L."/>
            <person name="Jiang Y."/>
            <person name="Kalinowski J."/>
            <person name="Schneider O."/>
            <person name="Winkler A."/>
            <person name="Zotchev S.B."/>
        </authorList>
    </citation>
    <scope>NUCLEOTIDE SEQUENCE [LARGE SCALE GENOMIC DNA]</scope>
    <source>
        <strain evidence="2 3">YIM 121212</strain>
    </source>
</reference>
<organism evidence="2 3">
    <name type="scientific">Prauserella flavalba</name>
    <dbReference type="NCBI Taxonomy" id="1477506"/>
    <lineage>
        <taxon>Bacteria</taxon>
        <taxon>Bacillati</taxon>
        <taxon>Actinomycetota</taxon>
        <taxon>Actinomycetes</taxon>
        <taxon>Pseudonocardiales</taxon>
        <taxon>Pseudonocardiaceae</taxon>
        <taxon>Prauserella</taxon>
    </lineage>
</organism>
<dbReference type="InterPro" id="IPR016032">
    <property type="entry name" value="Sig_transdc_resp-reg_C-effctor"/>
</dbReference>
<accession>A0A318LMU8</accession>
<dbReference type="OrthoDB" id="134985at2"/>
<dbReference type="Pfam" id="PF00196">
    <property type="entry name" value="GerE"/>
    <property type="match status" value="1"/>
</dbReference>
<dbReference type="Pfam" id="PF25873">
    <property type="entry name" value="WHD_MalT"/>
    <property type="match status" value="1"/>
</dbReference>
<dbReference type="InterPro" id="IPR011990">
    <property type="entry name" value="TPR-like_helical_dom_sf"/>
</dbReference>
<dbReference type="CDD" id="cd06170">
    <property type="entry name" value="LuxR_C_like"/>
    <property type="match status" value="1"/>
</dbReference>
<evidence type="ECO:0000313" key="2">
    <source>
        <dbReference type="EMBL" id="PXY18301.1"/>
    </source>
</evidence>
<comment type="caution">
    <text evidence="2">The sequence shown here is derived from an EMBL/GenBank/DDBJ whole genome shotgun (WGS) entry which is preliminary data.</text>
</comment>
<sequence length="831" mass="89129">MCTWLSHAVASSDVTLVCAPAGFGKTLLLAEWIATRSDAVWVSLDHDDDSAEHFLAALLSAIGEHAPPAPAQTDSSVPPGDIVTAVTELADAIEALPGRLVLVLDNLQEVPGRAALRVLATIIRHQPRNLRLVLSARSDPPLPLARLRVQGRLTELRADGLRFGQVEARELLARSGVTLTDGQLKRLVAQTDGWAAGIRLAARSLRLTGDPERLLSEYVSHDHTVADFLTGEVLSHLAADNRALLAMLSVCEQVSPRLAASLTGRDDVGDVLAGLERDGVLVTAVDGEQLWYQLHPMLRAYLRAELTRHQPELVTTLHHRAAAWFADHDSPREALRHAEQTGDERAAANLLHGLGVDMLLDGWPGLVLRGLTAAGTTVARDPWLLLFSGLAHLELGDLTTAESDIARSAQAWPSHEDERLAAFRRLVVSAHALACGRRPVPGDDGTCFSTTMEAWERLDHGLALLADRDYPGAGRELEAADRLSDEQDLHYLAVHTKTAQALLAAVTGEHAVMAEYCELALALAGQGTWEQSPWLAVCHAMLGFVRLLQADPFGALECAAKLEGADSPVLRFAAAVVEGVARFDGGERVAGLRLLHENRADLAEAPVPRQLAAMAMVLEHQCALNLAQFPLAREVAEWGAHRLGPTAEGHLTVARTRFARGDLDGTERALVAAREPGVPQLVPGTKAELDLLEAAAALRLDCRTKARSALDRALALAAPGRTIRPFAHVEPDVRRLLLDQTGGFGDAESFAAEVRHTFAAAGADLAATVLTGRERAVLVRLAASPQPLDEVASTLRVSVNTVKTHVRAIYAKLGVNNRRAAIVAARELGFG</sequence>
<keyword evidence="3" id="KW-1185">Reference proteome</keyword>
<dbReference type="SUPFAM" id="SSF52540">
    <property type="entry name" value="P-loop containing nucleoside triphosphate hydrolases"/>
    <property type="match status" value="1"/>
</dbReference>
<dbReference type="Gene3D" id="3.40.50.300">
    <property type="entry name" value="P-loop containing nucleotide triphosphate hydrolases"/>
    <property type="match status" value="1"/>
</dbReference>
<dbReference type="PROSITE" id="PS50043">
    <property type="entry name" value="HTH_LUXR_2"/>
    <property type="match status" value="1"/>
</dbReference>
<dbReference type="Gene3D" id="1.10.10.10">
    <property type="entry name" value="Winged helix-like DNA-binding domain superfamily/Winged helix DNA-binding domain"/>
    <property type="match status" value="1"/>
</dbReference>